<name>A0A976FI41_BRELC</name>
<reference evidence="2 3" key="1">
    <citation type="journal article" date="2021" name="Genome Biol.">
        <title>AFLAP: assembly-free linkage analysis pipeline using k-mers from genome sequencing data.</title>
        <authorList>
            <person name="Fletcher K."/>
            <person name="Zhang L."/>
            <person name="Gil J."/>
            <person name="Han R."/>
            <person name="Cavanaugh K."/>
            <person name="Michelmore R."/>
        </authorList>
    </citation>
    <scope>NUCLEOTIDE SEQUENCE [LARGE SCALE GENOMIC DNA]</scope>
    <source>
        <strain evidence="2 3">SF5</strain>
    </source>
</reference>
<dbReference type="EMBL" id="SHOA02000006">
    <property type="protein sequence ID" value="TDH67175.1"/>
    <property type="molecule type" value="Genomic_DNA"/>
</dbReference>
<dbReference type="RefSeq" id="XP_067816674.1">
    <property type="nucleotide sequence ID" value="XM_067964676.1"/>
</dbReference>
<protein>
    <submittedName>
        <fullName evidence="2">Uncharacterized protein</fullName>
    </submittedName>
</protein>
<feature type="compositionally biased region" description="Acidic residues" evidence="1">
    <location>
        <begin position="259"/>
        <end position="298"/>
    </location>
</feature>
<proteinExistence type="predicted"/>
<evidence type="ECO:0000256" key="1">
    <source>
        <dbReference type="SAM" id="MobiDB-lite"/>
    </source>
</evidence>
<feature type="region of interest" description="Disordered" evidence="1">
    <location>
        <begin position="243"/>
        <end position="313"/>
    </location>
</feature>
<organism evidence="2 3">
    <name type="scientific">Bremia lactucae</name>
    <name type="common">Lettuce downy mildew</name>
    <dbReference type="NCBI Taxonomy" id="4779"/>
    <lineage>
        <taxon>Eukaryota</taxon>
        <taxon>Sar</taxon>
        <taxon>Stramenopiles</taxon>
        <taxon>Oomycota</taxon>
        <taxon>Peronosporomycetes</taxon>
        <taxon>Peronosporales</taxon>
        <taxon>Peronosporaceae</taxon>
        <taxon>Bremia</taxon>
    </lineage>
</organism>
<evidence type="ECO:0000313" key="3">
    <source>
        <dbReference type="Proteomes" id="UP000294530"/>
    </source>
</evidence>
<evidence type="ECO:0000313" key="2">
    <source>
        <dbReference type="EMBL" id="TDH67175.1"/>
    </source>
</evidence>
<dbReference type="AlphaFoldDB" id="A0A976FI41"/>
<comment type="caution">
    <text evidence="2">The sequence shown here is derived from an EMBL/GenBank/DDBJ whole genome shotgun (WGS) entry which is preliminary data.</text>
</comment>
<gene>
    <name evidence="2" type="ORF">CCR75_006608</name>
</gene>
<dbReference type="OrthoDB" id="77291at2759"/>
<dbReference type="Proteomes" id="UP000294530">
    <property type="component" value="Unassembled WGS sequence"/>
</dbReference>
<keyword evidence="3" id="KW-1185">Reference proteome</keyword>
<dbReference type="GeneID" id="94350347"/>
<feature type="compositionally biased region" description="Basic and acidic residues" evidence="1">
    <location>
        <begin position="304"/>
        <end position="313"/>
    </location>
</feature>
<accession>A0A976FI41</accession>
<sequence length="313" mass="34738">MAEFIDTPPSNAIVSINASDQPLQLTTSVFSPETGKRAASEAFDGDSGEDFKDSETTLDDVLMSLSDKKRKLLDDELPDVDDNEEFTHQAKEVDTDLTLGLVAGESGETIDATGLGVAIQNDGHYHHFEHKRSEAEESDHAIDIVDVDDEDESVGSIQESLNSQEPFQDDETTTRALLRAENQREARVLLQQLDDAVRSKLCLLALQKYGEELFYGHEDARDGILVAACAQDAVLSLVRDATQARERSERGSSATVPVELDDEDETGSYDEEEDEMSEERGDEYDEIVVISEEDDEENQMATMRVDRLHSSEE</sequence>
<dbReference type="KEGG" id="blac:94350347"/>
<feature type="region of interest" description="Disordered" evidence="1">
    <location>
        <begin position="31"/>
        <end position="54"/>
    </location>
</feature>